<dbReference type="Proteomes" id="UP000233786">
    <property type="component" value="Unassembled WGS sequence"/>
</dbReference>
<evidence type="ECO:0000313" key="3">
    <source>
        <dbReference type="Proteomes" id="UP000233786"/>
    </source>
</evidence>
<name>A0A2N3Y798_SACSN</name>
<gene>
    <name evidence="2" type="ORF">A8926_6881</name>
</gene>
<comment type="caution">
    <text evidence="2">The sequence shown here is derived from an EMBL/GenBank/DDBJ whole genome shotgun (WGS) entry which is preliminary data.</text>
</comment>
<organism evidence="2 3">
    <name type="scientific">Saccharopolyspora spinosa</name>
    <dbReference type="NCBI Taxonomy" id="60894"/>
    <lineage>
        <taxon>Bacteria</taxon>
        <taxon>Bacillati</taxon>
        <taxon>Actinomycetota</taxon>
        <taxon>Actinomycetes</taxon>
        <taxon>Pseudonocardiales</taxon>
        <taxon>Pseudonocardiaceae</taxon>
        <taxon>Saccharopolyspora</taxon>
    </lineage>
</organism>
<accession>A0A2N3Y798</accession>
<reference evidence="2" key="1">
    <citation type="submission" date="2017-12" db="EMBL/GenBank/DDBJ databases">
        <title>Sequencing the genomes of 1000 Actinobacteria strains.</title>
        <authorList>
            <person name="Klenk H.-P."/>
        </authorList>
    </citation>
    <scope>NUCLEOTIDE SEQUENCE [LARGE SCALE GENOMIC DNA]</scope>
    <source>
        <strain evidence="2">DSM 44228</strain>
    </source>
</reference>
<dbReference type="EMBL" id="PJNB01000001">
    <property type="protein sequence ID" value="PKW18753.1"/>
    <property type="molecule type" value="Genomic_DNA"/>
</dbReference>
<proteinExistence type="predicted"/>
<evidence type="ECO:0000313" key="2">
    <source>
        <dbReference type="EMBL" id="PKW18753.1"/>
    </source>
</evidence>
<feature type="region of interest" description="Disordered" evidence="1">
    <location>
        <begin position="55"/>
        <end position="93"/>
    </location>
</feature>
<keyword evidence="3" id="KW-1185">Reference proteome</keyword>
<evidence type="ECO:0000256" key="1">
    <source>
        <dbReference type="SAM" id="MobiDB-lite"/>
    </source>
</evidence>
<sequence length="157" mass="16625">MCSHGCWACMTRAFLGGLGSSRRDRPPVARTSCLQGLRAARPRCLALEPLAQQLSPRLRQGQGDRGWSTSAGPSWKVQSRHAPRTGLADHGDPGGVAFDSHRLGCAGSKVGLPRSARVLAVGDRGLIAFDAHVGPRGVISPYSPDPSARCCRAVDEM</sequence>
<protein>
    <submittedName>
        <fullName evidence="2">Uncharacterized protein</fullName>
    </submittedName>
</protein>
<dbReference type="AlphaFoldDB" id="A0A2N3Y798"/>